<evidence type="ECO:0000259" key="1">
    <source>
        <dbReference type="Pfam" id="PF00154"/>
    </source>
</evidence>
<dbReference type="KEGG" id="gni:GNIT_0040"/>
<organism evidence="2 3">
    <name type="scientific">Glaciecola nitratireducens (strain JCM 12485 / KCTC 12276 / FR1064)</name>
    <dbReference type="NCBI Taxonomy" id="1085623"/>
    <lineage>
        <taxon>Bacteria</taxon>
        <taxon>Pseudomonadati</taxon>
        <taxon>Pseudomonadota</taxon>
        <taxon>Gammaproteobacteria</taxon>
        <taxon>Alteromonadales</taxon>
        <taxon>Alteromonadaceae</taxon>
        <taxon>Brumicola</taxon>
    </lineage>
</organism>
<dbReference type="OrthoDB" id="9811176at2"/>
<evidence type="ECO:0000313" key="2">
    <source>
        <dbReference type="EMBL" id="AEP28195.1"/>
    </source>
</evidence>
<dbReference type="eggNOG" id="COG4544">
    <property type="taxonomic scope" value="Bacteria"/>
</dbReference>
<proteinExistence type="predicted"/>
<feature type="domain" description="RecA-like N-terminal" evidence="1">
    <location>
        <begin position="21"/>
        <end position="129"/>
    </location>
</feature>
<keyword evidence="3" id="KW-1185">Reference proteome</keyword>
<name>G4QET2_GLANF</name>
<dbReference type="InterPro" id="IPR027417">
    <property type="entry name" value="P-loop_NTPase"/>
</dbReference>
<dbReference type="HOGENOM" id="CLU_064653_5_0_6"/>
<dbReference type="Gene3D" id="3.40.50.300">
    <property type="entry name" value="P-loop containing nucleotide triphosphate hydrolases"/>
    <property type="match status" value="1"/>
</dbReference>
<dbReference type="AlphaFoldDB" id="G4QET2"/>
<reference evidence="2 3" key="1">
    <citation type="journal article" date="2011" name="J. Bacteriol.">
        <title>Complete genome sequence of seawater bacterium Glaciecola nitratireducens FR1064T.</title>
        <authorList>
            <person name="Bian F."/>
            <person name="Qin Q.L."/>
            <person name="Xie B.B."/>
            <person name="Shu Y.L."/>
            <person name="Zhang X.Y."/>
            <person name="Yu Y."/>
            <person name="Chen B."/>
            <person name="Chen X.L."/>
            <person name="Zhou B.C."/>
            <person name="Zhang Y.Z."/>
        </authorList>
    </citation>
    <scope>NUCLEOTIDE SEQUENCE [LARGE SCALE GENOMIC DNA]</scope>
    <source>
        <strain evidence="3">JCM 12485 / KCTC 12276 / FR1064</strain>
    </source>
</reference>
<dbReference type="Proteomes" id="UP000009282">
    <property type="component" value="Chromosome"/>
</dbReference>
<dbReference type="NCBIfam" id="NF033429">
    <property type="entry name" value="ImuA_translesion"/>
    <property type="match status" value="1"/>
</dbReference>
<dbReference type="InterPro" id="IPR017166">
    <property type="entry name" value="UCP037290"/>
</dbReference>
<dbReference type="EMBL" id="CP003060">
    <property type="protein sequence ID" value="AEP28195.1"/>
    <property type="molecule type" value="Genomic_DNA"/>
</dbReference>
<protein>
    <submittedName>
        <fullName evidence="2">RecA/RadA recombinase</fullName>
    </submittedName>
</protein>
<dbReference type="InterPro" id="IPR049428">
    <property type="entry name" value="RecA-like_N"/>
</dbReference>
<dbReference type="PIRSF" id="PIRSF037290">
    <property type="entry name" value="UCP037290"/>
    <property type="match status" value="1"/>
</dbReference>
<sequence length="230" mass="25428">MKSLLHDLQKKQLVWTAADLDQHKERVATGYKQLDEALNGGFPQSGLIHITSTMGCGELRLVIPAIVSRQHENRLYAFIAPPHLLNAEFLIAEGIQLEQVLLIQAETPEQALWSAEQCAKSGACSAVFIWQPALQQIQAKKLELAALKGDCLSFFFADAKQQADNLPVSLSLSIQRQSSKVTICVNKQKVGWPIPAFSVKVPFKAKLGSPMRYRSKPKLSHNVVAFNANN</sequence>
<dbReference type="STRING" id="1085623.GNIT_0040"/>
<gene>
    <name evidence="2" type="ordered locus">GNIT_0040</name>
</gene>
<dbReference type="SUPFAM" id="SSF52540">
    <property type="entry name" value="P-loop containing nucleoside triphosphate hydrolases"/>
    <property type="match status" value="1"/>
</dbReference>
<accession>G4QET2</accession>
<dbReference type="InterPro" id="IPR047610">
    <property type="entry name" value="ImuA_translesion"/>
</dbReference>
<dbReference type="Pfam" id="PF00154">
    <property type="entry name" value="RecA_N"/>
    <property type="match status" value="1"/>
</dbReference>
<dbReference type="RefSeq" id="WP_014107074.1">
    <property type="nucleotide sequence ID" value="NC_016041.1"/>
</dbReference>
<evidence type="ECO:0000313" key="3">
    <source>
        <dbReference type="Proteomes" id="UP000009282"/>
    </source>
</evidence>